<proteinExistence type="predicted"/>
<protein>
    <submittedName>
        <fullName evidence="1">Uncharacterized protein</fullName>
    </submittedName>
</protein>
<gene>
    <name evidence="1" type="ORF">ACFPEL_06955</name>
</gene>
<dbReference type="RefSeq" id="WP_274189733.1">
    <property type="nucleotide sequence ID" value="NZ_BAABHN010000013.1"/>
</dbReference>
<sequence>MTGSNPPPELSCPFDSLEDEARALRSYVERMERRPLPERAPATVGYVDEDGAGASREDALVGVWGTHEFNAGRRHYRNPFTGTAITDRKSA</sequence>
<accession>A0ABV9RD73</accession>
<keyword evidence="2" id="KW-1185">Reference proteome</keyword>
<comment type="caution">
    <text evidence="1">The sequence shown here is derived from an EMBL/GenBank/DDBJ whole genome shotgun (WGS) entry which is preliminary data.</text>
</comment>
<dbReference type="Proteomes" id="UP001595909">
    <property type="component" value="Unassembled WGS sequence"/>
</dbReference>
<dbReference type="EMBL" id="JBHSIM010000013">
    <property type="protein sequence ID" value="MFC4832143.1"/>
    <property type="molecule type" value="Genomic_DNA"/>
</dbReference>
<reference evidence="2" key="1">
    <citation type="journal article" date="2019" name="Int. J. Syst. Evol. Microbiol.">
        <title>The Global Catalogue of Microorganisms (GCM) 10K type strain sequencing project: providing services to taxonomists for standard genome sequencing and annotation.</title>
        <authorList>
            <consortium name="The Broad Institute Genomics Platform"/>
            <consortium name="The Broad Institute Genome Sequencing Center for Infectious Disease"/>
            <person name="Wu L."/>
            <person name="Ma J."/>
        </authorList>
    </citation>
    <scope>NUCLEOTIDE SEQUENCE [LARGE SCALE GENOMIC DNA]</scope>
    <source>
        <strain evidence="2">CCUG 50347</strain>
    </source>
</reference>
<evidence type="ECO:0000313" key="2">
    <source>
        <dbReference type="Proteomes" id="UP001595909"/>
    </source>
</evidence>
<organism evidence="1 2">
    <name type="scientific">Actinomycetospora chibensis</name>
    <dbReference type="NCBI Taxonomy" id="663606"/>
    <lineage>
        <taxon>Bacteria</taxon>
        <taxon>Bacillati</taxon>
        <taxon>Actinomycetota</taxon>
        <taxon>Actinomycetes</taxon>
        <taxon>Pseudonocardiales</taxon>
        <taxon>Pseudonocardiaceae</taxon>
        <taxon>Actinomycetospora</taxon>
    </lineage>
</organism>
<evidence type="ECO:0000313" key="1">
    <source>
        <dbReference type="EMBL" id="MFC4832143.1"/>
    </source>
</evidence>
<name>A0ABV9RD73_9PSEU</name>